<feature type="region of interest" description="Disordered" evidence="1">
    <location>
        <begin position="1"/>
        <end position="38"/>
    </location>
</feature>
<feature type="compositionally biased region" description="Basic and acidic residues" evidence="1">
    <location>
        <begin position="26"/>
        <end position="38"/>
    </location>
</feature>
<accession>A0A5B7CGI1</accession>
<comment type="caution">
    <text evidence="3">The sequence shown here is derived from an EMBL/GenBank/DDBJ whole genome shotgun (WGS) entry which is preliminary data.</text>
</comment>
<evidence type="ECO:0000256" key="1">
    <source>
        <dbReference type="SAM" id="MobiDB-lite"/>
    </source>
</evidence>
<name>A0A5B7CGI1_PORTR</name>
<sequence length="96" mass="10821">MDGGYTVRQVDHENGRKDRKIAVRQAGEEHEGDRRECSEAGGLVEEVHEGDGRAGRQVKRGLSLPFVPYLFVSVVTHSGLGWRLPKRFPRDADFFV</sequence>
<dbReference type="EMBL" id="VSRR010000009">
    <property type="protein sequence ID" value="MPC07834.1"/>
    <property type="molecule type" value="Genomic_DNA"/>
</dbReference>
<organism evidence="3 4">
    <name type="scientific">Portunus trituberculatus</name>
    <name type="common">Swimming crab</name>
    <name type="synonym">Neptunus trituberculatus</name>
    <dbReference type="NCBI Taxonomy" id="210409"/>
    <lineage>
        <taxon>Eukaryota</taxon>
        <taxon>Metazoa</taxon>
        <taxon>Ecdysozoa</taxon>
        <taxon>Arthropoda</taxon>
        <taxon>Crustacea</taxon>
        <taxon>Multicrustacea</taxon>
        <taxon>Malacostraca</taxon>
        <taxon>Eumalacostraca</taxon>
        <taxon>Eucarida</taxon>
        <taxon>Decapoda</taxon>
        <taxon>Pleocyemata</taxon>
        <taxon>Brachyura</taxon>
        <taxon>Eubrachyura</taxon>
        <taxon>Portunoidea</taxon>
        <taxon>Portunidae</taxon>
        <taxon>Portuninae</taxon>
        <taxon>Portunus</taxon>
    </lineage>
</organism>
<keyword evidence="2" id="KW-1133">Transmembrane helix</keyword>
<evidence type="ECO:0000313" key="3">
    <source>
        <dbReference type="EMBL" id="MPC07834.1"/>
    </source>
</evidence>
<proteinExistence type="predicted"/>
<keyword evidence="4" id="KW-1185">Reference proteome</keyword>
<dbReference type="AlphaFoldDB" id="A0A5B7CGI1"/>
<protein>
    <submittedName>
        <fullName evidence="3">Uncharacterized protein</fullName>
    </submittedName>
</protein>
<evidence type="ECO:0000256" key="2">
    <source>
        <dbReference type="SAM" id="Phobius"/>
    </source>
</evidence>
<keyword evidence="2" id="KW-0472">Membrane</keyword>
<keyword evidence="2" id="KW-0812">Transmembrane</keyword>
<feature type="transmembrane region" description="Helical" evidence="2">
    <location>
        <begin position="66"/>
        <end position="84"/>
    </location>
</feature>
<reference evidence="3 4" key="1">
    <citation type="submission" date="2019-05" db="EMBL/GenBank/DDBJ databases">
        <title>Another draft genome of Portunus trituberculatus and its Hox gene families provides insights of decapod evolution.</title>
        <authorList>
            <person name="Jeong J.-H."/>
            <person name="Song I."/>
            <person name="Kim S."/>
            <person name="Choi T."/>
            <person name="Kim D."/>
            <person name="Ryu S."/>
            <person name="Kim W."/>
        </authorList>
    </citation>
    <scope>NUCLEOTIDE SEQUENCE [LARGE SCALE GENOMIC DNA]</scope>
    <source>
        <tissue evidence="3">Muscle</tissue>
    </source>
</reference>
<gene>
    <name evidence="3" type="ORF">E2C01_000402</name>
</gene>
<dbReference type="Proteomes" id="UP000324222">
    <property type="component" value="Unassembled WGS sequence"/>
</dbReference>
<evidence type="ECO:0000313" key="4">
    <source>
        <dbReference type="Proteomes" id="UP000324222"/>
    </source>
</evidence>